<feature type="compositionally biased region" description="Polar residues" evidence="1">
    <location>
        <begin position="376"/>
        <end position="387"/>
    </location>
</feature>
<keyword evidence="2" id="KW-1185">Reference proteome</keyword>
<dbReference type="AlphaFoldDB" id="A0A7E5VVL1"/>
<feature type="compositionally biased region" description="Pro residues" evidence="1">
    <location>
        <begin position="7"/>
        <end position="18"/>
    </location>
</feature>
<evidence type="ECO:0000313" key="2">
    <source>
        <dbReference type="Proteomes" id="UP000322000"/>
    </source>
</evidence>
<dbReference type="OrthoDB" id="8196194at2759"/>
<feature type="compositionally biased region" description="Basic and acidic residues" evidence="1">
    <location>
        <begin position="106"/>
        <end position="125"/>
    </location>
</feature>
<protein>
    <submittedName>
        <fullName evidence="3">Uncharacterized protein LOC113497167 isoform X1</fullName>
    </submittedName>
</protein>
<evidence type="ECO:0000313" key="3">
    <source>
        <dbReference type="RefSeq" id="XP_026732375.1"/>
    </source>
</evidence>
<dbReference type="CTD" id="34170"/>
<sequence>MPLIDSTPPPLPANPPPSSVASFAATTMAPETTDASLANTADNAIPPPPPPSDPITTDNLDEPTPKSENELTSAQPISNEAPLPINDVSEESSVLVAQTPQTLEENEPKETRSDDNVPLEDKDVPTDVEDVVNTETAAIEESIINKDNEETSDNTEVDIPAPPSEVLDLPEDEADVPNSIEDLPSPPSPICEDVDDVIAENDIIKENIDNTQVPIPEANEILINSNHISEVVENSSSYPEKDVVNDNALDAEKALKTKSKDSLGNLIETIECNGNVEHDKLITENEIDTIPPTNPKEIATIESGRTMTPPEESLPPPVSEAGLPPPPAQSGSPPASPQPPADAPAATPQEPLAVSDKLAELIPEVPDVPELKTETLQETTSDVAVAN</sequence>
<organism evidence="2 3">
    <name type="scientific">Trichoplusia ni</name>
    <name type="common">Cabbage looper</name>
    <dbReference type="NCBI Taxonomy" id="7111"/>
    <lineage>
        <taxon>Eukaryota</taxon>
        <taxon>Metazoa</taxon>
        <taxon>Ecdysozoa</taxon>
        <taxon>Arthropoda</taxon>
        <taxon>Hexapoda</taxon>
        <taxon>Insecta</taxon>
        <taxon>Pterygota</taxon>
        <taxon>Neoptera</taxon>
        <taxon>Endopterygota</taxon>
        <taxon>Lepidoptera</taxon>
        <taxon>Glossata</taxon>
        <taxon>Ditrysia</taxon>
        <taxon>Noctuoidea</taxon>
        <taxon>Noctuidae</taxon>
        <taxon>Plusiinae</taxon>
        <taxon>Trichoplusia</taxon>
    </lineage>
</organism>
<feature type="region of interest" description="Disordered" evidence="1">
    <location>
        <begin position="303"/>
        <end position="387"/>
    </location>
</feature>
<dbReference type="InParanoid" id="A0A7E5VVL1"/>
<accession>A0A7E5VVL1</accession>
<feature type="compositionally biased region" description="Polar residues" evidence="1">
    <location>
        <begin position="91"/>
        <end position="103"/>
    </location>
</feature>
<evidence type="ECO:0000256" key="1">
    <source>
        <dbReference type="SAM" id="MobiDB-lite"/>
    </source>
</evidence>
<feature type="compositionally biased region" description="Pro residues" evidence="1">
    <location>
        <begin position="312"/>
        <end position="342"/>
    </location>
</feature>
<dbReference type="GeneID" id="113497167"/>
<dbReference type="RefSeq" id="XP_026732375.1">
    <property type="nucleotide sequence ID" value="XM_026876574.1"/>
</dbReference>
<feature type="region of interest" description="Disordered" evidence="1">
    <location>
        <begin position="1"/>
        <end position="170"/>
    </location>
</feature>
<gene>
    <name evidence="3" type="primary">LOC113497167</name>
</gene>
<reference evidence="3" key="1">
    <citation type="submission" date="2025-08" db="UniProtKB">
        <authorList>
            <consortium name="RefSeq"/>
        </authorList>
    </citation>
    <scope>IDENTIFICATION</scope>
</reference>
<name>A0A7E5VVL1_TRINI</name>
<dbReference type="Proteomes" id="UP000322000">
    <property type="component" value="Chromosome 9"/>
</dbReference>
<proteinExistence type="predicted"/>
<dbReference type="KEGG" id="tnl:113497167"/>